<comment type="pathway">
    <text evidence="4">Metabolic intermediate biosynthesis; 5-phospho-alpha-D-ribose 1-diphosphate biosynthesis; 5-phospho-alpha-D-ribose 1-diphosphate from D-ribose 5-phosphate (route I): step 1/1.</text>
</comment>
<comment type="function">
    <text evidence="2">Catalyzes the synthesis of phosphoribosylpyrophosphate (PRPP) that is essential for nucleotide synthesis.</text>
</comment>
<evidence type="ECO:0000256" key="9">
    <source>
        <dbReference type="ARBA" id="ARBA00022679"/>
    </source>
</evidence>
<keyword evidence="16" id="KW-0009">Actin-binding</keyword>
<evidence type="ECO:0000256" key="11">
    <source>
        <dbReference type="ARBA" id="ARBA00022727"/>
    </source>
</evidence>
<keyword evidence="10" id="KW-0479">Metal-binding</keyword>
<evidence type="ECO:0000256" key="3">
    <source>
        <dbReference type="ARBA" id="ARBA00004245"/>
    </source>
</evidence>
<reference evidence="24" key="1">
    <citation type="journal article" date="2023" name="Science">
        <title>Genome structures resolve the early diversification of teleost fishes.</title>
        <authorList>
            <person name="Parey E."/>
            <person name="Louis A."/>
            <person name="Montfort J."/>
            <person name="Bouchez O."/>
            <person name="Roques C."/>
            <person name="Iampietro C."/>
            <person name="Lluch J."/>
            <person name="Castinel A."/>
            <person name="Donnadieu C."/>
            <person name="Desvignes T."/>
            <person name="Floi Bucao C."/>
            <person name="Jouanno E."/>
            <person name="Wen M."/>
            <person name="Mejri S."/>
            <person name="Dirks R."/>
            <person name="Jansen H."/>
            <person name="Henkel C."/>
            <person name="Chen W.J."/>
            <person name="Zahm M."/>
            <person name="Cabau C."/>
            <person name="Klopp C."/>
            <person name="Thompson A.W."/>
            <person name="Robinson-Rechavi M."/>
            <person name="Braasch I."/>
            <person name="Lecointre G."/>
            <person name="Bobe J."/>
            <person name="Postlethwait J.H."/>
            <person name="Berthelot C."/>
            <person name="Roest Crollius H."/>
            <person name="Guiguen Y."/>
        </authorList>
    </citation>
    <scope>NUCLEOTIDE SEQUENCE</scope>
    <source>
        <strain evidence="24">NC1722</strain>
    </source>
</reference>
<comment type="similarity">
    <text evidence="5">Belongs to the ribose-phosphate pyrophosphokinase family.</text>
</comment>
<keyword evidence="17" id="KW-0206">Cytoskeleton</keyword>
<dbReference type="GO" id="GO:0007015">
    <property type="term" value="P:actin filament organization"/>
    <property type="evidence" value="ECO:0007669"/>
    <property type="project" value="InterPro"/>
</dbReference>
<dbReference type="PROSITE" id="PS00114">
    <property type="entry name" value="PRPP_SYNTHASE"/>
    <property type="match status" value="1"/>
</dbReference>
<sequence>MTSLRGMGRNLAYSQARAGSAYDGGQRSSCYPLTEALERPKMPNIKIFSGSSHQDLSQKITDRLGLELGKVVTKKFSNQETCVEIGESVRGEDVYIVQSGCGEINDNLMELLIMINACKIASASRVTAVIPCFPYARQDKKDKVGSRAPISAKLVANMLSVSGADHIITMDLHASQIQGFFDIPVDNLYAEPAVLKWIKENINEWKTCTIVSPDAGGAKRVTSIADRLNVDFALIHKERKKANEVDRMVLVGDVKDRVAILVDDMADTCGTICHAADKLVSAGATKVYAILTHGIFSGPAISRINNASFEAVVVTNTIPQEEKMKHCSKIQVIDISMILAEAIRRTHNGESVSYLFSHVPFAKSQRSTKMSDDNPVKKEVQKFDKKSLKKTNTAEKNTLPTKEDIEQEKKAGSAEASK</sequence>
<evidence type="ECO:0000256" key="1">
    <source>
        <dbReference type="ARBA" id="ARBA00001946"/>
    </source>
</evidence>
<feature type="domain" description="Ribose-phosphate pyrophosphokinase N-terminal" evidence="23">
    <location>
        <begin position="45"/>
        <end position="163"/>
    </location>
</feature>
<dbReference type="Pfam" id="PF13793">
    <property type="entry name" value="Pribosyltran_N"/>
    <property type="match status" value="1"/>
</dbReference>
<dbReference type="GO" id="GO:0005737">
    <property type="term" value="C:cytoplasm"/>
    <property type="evidence" value="ECO:0007669"/>
    <property type="project" value="TreeGrafter"/>
</dbReference>
<comment type="function">
    <text evidence="18">Plays an important role in the organization of the cytoskeleton. Binds to and sequesters actin monomers (G actin) and therefore inhibits actin polymerization.</text>
</comment>
<dbReference type="PANTHER" id="PTHR10210">
    <property type="entry name" value="RIBOSE-PHOSPHATE DIPHOSPHOKINASE FAMILY MEMBER"/>
    <property type="match status" value="1"/>
</dbReference>
<evidence type="ECO:0000256" key="2">
    <source>
        <dbReference type="ARBA" id="ARBA00003018"/>
    </source>
</evidence>
<feature type="compositionally biased region" description="Polar residues" evidence="22">
    <location>
        <begin position="390"/>
        <end position="400"/>
    </location>
</feature>
<dbReference type="NCBIfam" id="TIGR01251">
    <property type="entry name" value="ribP_PPkin"/>
    <property type="match status" value="1"/>
</dbReference>
<accession>A0AAD7WQX4</accession>
<dbReference type="Pfam" id="PF01290">
    <property type="entry name" value="Thymosin"/>
    <property type="match status" value="1"/>
</dbReference>
<comment type="cofactor">
    <cofactor evidence="1">
        <name>Mg(2+)</name>
        <dbReference type="ChEBI" id="CHEBI:18420"/>
    </cofactor>
</comment>
<keyword evidence="11" id="KW-0545">Nucleotide biosynthesis</keyword>
<evidence type="ECO:0000256" key="17">
    <source>
        <dbReference type="ARBA" id="ARBA00023212"/>
    </source>
</evidence>
<keyword evidence="15" id="KW-0460">Magnesium</keyword>
<keyword evidence="14" id="KW-0067">ATP-binding</keyword>
<comment type="subunit">
    <text evidence="19">Homodimer. The active form is probably a hexamer composed of 3 homodimers.</text>
</comment>
<dbReference type="InterPro" id="IPR037515">
    <property type="entry name" value="Rib-P_diPkinase_bac"/>
</dbReference>
<evidence type="ECO:0000256" key="21">
    <source>
        <dbReference type="ARBA" id="ARBA00042458"/>
    </source>
</evidence>
<comment type="caution">
    <text evidence="24">The sequence shown here is derived from an EMBL/GenBank/DDBJ whole genome shotgun (WGS) entry which is preliminary data.</text>
</comment>
<dbReference type="SMART" id="SM01400">
    <property type="entry name" value="Pribosyltran_N"/>
    <property type="match status" value="1"/>
</dbReference>
<dbReference type="InterPro" id="IPR029099">
    <property type="entry name" value="Pribosyltran_N"/>
</dbReference>
<evidence type="ECO:0000256" key="10">
    <source>
        <dbReference type="ARBA" id="ARBA00022723"/>
    </source>
</evidence>
<dbReference type="InterPro" id="IPR005946">
    <property type="entry name" value="Rib-P_diPkinase"/>
</dbReference>
<evidence type="ECO:0000256" key="18">
    <source>
        <dbReference type="ARBA" id="ARBA00025497"/>
    </source>
</evidence>
<dbReference type="AlphaFoldDB" id="A0AAD7WQX4"/>
<keyword evidence="9" id="KW-0808">Transferase</keyword>
<dbReference type="EMBL" id="JAINUG010000046">
    <property type="protein sequence ID" value="KAJ8405750.1"/>
    <property type="molecule type" value="Genomic_DNA"/>
</dbReference>
<feature type="compositionally biased region" description="Basic and acidic residues" evidence="22">
    <location>
        <begin position="369"/>
        <end position="386"/>
    </location>
</feature>
<proteinExistence type="inferred from homology"/>
<evidence type="ECO:0000256" key="16">
    <source>
        <dbReference type="ARBA" id="ARBA00023203"/>
    </source>
</evidence>
<keyword evidence="25" id="KW-1185">Reference proteome</keyword>
<dbReference type="InterPro" id="IPR001152">
    <property type="entry name" value="Beta-thymosin"/>
</dbReference>
<name>A0AAD7WQX4_9TELE</name>
<dbReference type="GO" id="GO:0003785">
    <property type="term" value="F:actin monomer binding"/>
    <property type="evidence" value="ECO:0007669"/>
    <property type="project" value="InterPro"/>
</dbReference>
<keyword evidence="8" id="KW-0963">Cytoplasm</keyword>
<dbReference type="GO" id="GO:0005524">
    <property type="term" value="F:ATP binding"/>
    <property type="evidence" value="ECO:0007669"/>
    <property type="project" value="UniProtKB-KW"/>
</dbReference>
<keyword evidence="13" id="KW-0418">Kinase</keyword>
<evidence type="ECO:0000256" key="20">
    <source>
        <dbReference type="ARBA" id="ARBA00040334"/>
    </source>
</evidence>
<dbReference type="FunFam" id="1.20.5.520:FF:000001">
    <property type="entry name" value="Thymosin beta"/>
    <property type="match status" value="1"/>
</dbReference>
<evidence type="ECO:0000256" key="8">
    <source>
        <dbReference type="ARBA" id="ARBA00022490"/>
    </source>
</evidence>
<evidence type="ECO:0000256" key="7">
    <source>
        <dbReference type="ARBA" id="ARBA00013247"/>
    </source>
</evidence>
<comment type="similarity">
    <text evidence="6">Belongs to the thymosin beta family.</text>
</comment>
<dbReference type="Gene3D" id="3.40.50.2020">
    <property type="match status" value="2"/>
</dbReference>
<protein>
    <recommendedName>
        <fullName evidence="20">Ribose-phosphate pyrophosphokinase 1</fullName>
        <ecNumber evidence="7">2.7.6.1</ecNumber>
    </recommendedName>
    <alternativeName>
        <fullName evidence="21">Phosphoribosyl pyrophosphate synthase I</fullName>
    </alternativeName>
</protein>
<dbReference type="CDD" id="cd06223">
    <property type="entry name" value="PRTases_typeI"/>
    <property type="match status" value="1"/>
</dbReference>
<dbReference type="GO" id="GO:0006015">
    <property type="term" value="P:5-phosphoribose 1-diphosphate biosynthetic process"/>
    <property type="evidence" value="ECO:0007669"/>
    <property type="project" value="TreeGrafter"/>
</dbReference>
<evidence type="ECO:0000256" key="4">
    <source>
        <dbReference type="ARBA" id="ARBA00004996"/>
    </source>
</evidence>
<evidence type="ECO:0000259" key="23">
    <source>
        <dbReference type="Pfam" id="PF13793"/>
    </source>
</evidence>
<dbReference type="Gene3D" id="1.20.5.520">
    <property type="entry name" value="Single helix bin"/>
    <property type="match status" value="1"/>
</dbReference>
<evidence type="ECO:0000256" key="14">
    <source>
        <dbReference type="ARBA" id="ARBA00022840"/>
    </source>
</evidence>
<dbReference type="GO" id="GO:0004749">
    <property type="term" value="F:ribose phosphate diphosphokinase activity"/>
    <property type="evidence" value="ECO:0007669"/>
    <property type="project" value="UniProtKB-EC"/>
</dbReference>
<gene>
    <name evidence="24" type="ORF">AAFF_G00311870</name>
</gene>
<dbReference type="GO" id="GO:0009156">
    <property type="term" value="P:ribonucleoside monophosphate biosynthetic process"/>
    <property type="evidence" value="ECO:0007669"/>
    <property type="project" value="InterPro"/>
</dbReference>
<dbReference type="GO" id="GO:0016301">
    <property type="term" value="F:kinase activity"/>
    <property type="evidence" value="ECO:0007669"/>
    <property type="project" value="UniProtKB-KW"/>
</dbReference>
<dbReference type="FunFam" id="3.40.50.2020:FF:000011">
    <property type="entry name" value="Putative ribose-phosphate pyrophosphokinase 1"/>
    <property type="match status" value="1"/>
</dbReference>
<evidence type="ECO:0000256" key="6">
    <source>
        <dbReference type="ARBA" id="ARBA00009511"/>
    </source>
</evidence>
<dbReference type="GO" id="GO:0000287">
    <property type="term" value="F:magnesium ion binding"/>
    <property type="evidence" value="ECO:0007669"/>
    <property type="project" value="InterPro"/>
</dbReference>
<feature type="region of interest" description="Disordered" evidence="22">
    <location>
        <begin position="366"/>
        <end position="418"/>
    </location>
</feature>
<dbReference type="PANTHER" id="PTHR10210:SF118">
    <property type="entry name" value="RIBOSE-PHOSPHATE PYROPHOSPHOKINASE 1"/>
    <property type="match status" value="1"/>
</dbReference>
<dbReference type="CDD" id="cd22059">
    <property type="entry name" value="WH2_BetaT"/>
    <property type="match status" value="1"/>
</dbReference>
<evidence type="ECO:0000313" key="25">
    <source>
        <dbReference type="Proteomes" id="UP001221898"/>
    </source>
</evidence>
<evidence type="ECO:0000256" key="15">
    <source>
        <dbReference type="ARBA" id="ARBA00022842"/>
    </source>
</evidence>
<dbReference type="GO" id="GO:0006164">
    <property type="term" value="P:purine nucleotide biosynthetic process"/>
    <property type="evidence" value="ECO:0007669"/>
    <property type="project" value="TreeGrafter"/>
</dbReference>
<dbReference type="GO" id="GO:0005856">
    <property type="term" value="C:cytoskeleton"/>
    <property type="evidence" value="ECO:0007669"/>
    <property type="project" value="UniProtKB-SubCell"/>
</dbReference>
<comment type="subcellular location">
    <subcellularLocation>
        <location evidence="3">Cytoplasm</location>
        <location evidence="3">Cytoskeleton</location>
    </subcellularLocation>
</comment>
<evidence type="ECO:0000256" key="22">
    <source>
        <dbReference type="SAM" id="MobiDB-lite"/>
    </source>
</evidence>
<dbReference type="NCBIfam" id="NF002320">
    <property type="entry name" value="PRK01259.1"/>
    <property type="match status" value="1"/>
</dbReference>
<dbReference type="Pfam" id="PF14572">
    <property type="entry name" value="Pribosyl_synth"/>
    <property type="match status" value="1"/>
</dbReference>
<evidence type="ECO:0000256" key="19">
    <source>
        <dbReference type="ARBA" id="ARBA00026067"/>
    </source>
</evidence>
<dbReference type="EC" id="2.7.6.1" evidence="7"/>
<dbReference type="Proteomes" id="UP001221898">
    <property type="component" value="Unassembled WGS sequence"/>
</dbReference>
<feature type="compositionally biased region" description="Basic and acidic residues" evidence="22">
    <location>
        <begin position="401"/>
        <end position="418"/>
    </location>
</feature>
<dbReference type="InterPro" id="IPR000842">
    <property type="entry name" value="PRib_PP_synth_CS"/>
</dbReference>
<evidence type="ECO:0000256" key="13">
    <source>
        <dbReference type="ARBA" id="ARBA00022777"/>
    </source>
</evidence>
<dbReference type="SMART" id="SM00152">
    <property type="entry name" value="THY"/>
    <property type="match status" value="1"/>
</dbReference>
<dbReference type="InterPro" id="IPR038386">
    <property type="entry name" value="Beta-thymosin_sf"/>
</dbReference>
<organism evidence="24 25">
    <name type="scientific">Aldrovandia affinis</name>
    <dbReference type="NCBI Taxonomy" id="143900"/>
    <lineage>
        <taxon>Eukaryota</taxon>
        <taxon>Metazoa</taxon>
        <taxon>Chordata</taxon>
        <taxon>Craniata</taxon>
        <taxon>Vertebrata</taxon>
        <taxon>Euteleostomi</taxon>
        <taxon>Actinopterygii</taxon>
        <taxon>Neopterygii</taxon>
        <taxon>Teleostei</taxon>
        <taxon>Notacanthiformes</taxon>
        <taxon>Halosauridae</taxon>
        <taxon>Aldrovandia</taxon>
    </lineage>
</organism>
<dbReference type="SUPFAM" id="SSF53271">
    <property type="entry name" value="PRTase-like"/>
    <property type="match status" value="1"/>
</dbReference>
<dbReference type="InterPro" id="IPR000836">
    <property type="entry name" value="PRTase_dom"/>
</dbReference>
<evidence type="ECO:0000256" key="5">
    <source>
        <dbReference type="ARBA" id="ARBA00006478"/>
    </source>
</evidence>
<evidence type="ECO:0000256" key="12">
    <source>
        <dbReference type="ARBA" id="ARBA00022741"/>
    </source>
</evidence>
<dbReference type="PROSITE" id="PS00500">
    <property type="entry name" value="THYMOSIN_B4"/>
    <property type="match status" value="1"/>
</dbReference>
<evidence type="ECO:0000313" key="24">
    <source>
        <dbReference type="EMBL" id="KAJ8405750.1"/>
    </source>
</evidence>
<dbReference type="GO" id="GO:0002189">
    <property type="term" value="C:ribose phosphate diphosphokinase complex"/>
    <property type="evidence" value="ECO:0007669"/>
    <property type="project" value="TreeGrafter"/>
</dbReference>
<dbReference type="InterPro" id="IPR029057">
    <property type="entry name" value="PRTase-like"/>
</dbReference>
<keyword evidence="12" id="KW-0547">Nucleotide-binding</keyword>
<dbReference type="HAMAP" id="MF_00583_B">
    <property type="entry name" value="RibP_PPkinase_B"/>
    <property type="match status" value="1"/>
</dbReference>